<reference evidence="2 3" key="1">
    <citation type="journal article" date="2016" name="DNA Res.">
        <title>Genome sequence of Aspergillus luchuensis NBRC 4314.</title>
        <authorList>
            <person name="Yamada O."/>
            <person name="Machida M."/>
            <person name="Hosoyama A."/>
            <person name="Goto M."/>
            <person name="Takahashi T."/>
            <person name="Futagami T."/>
            <person name="Yamagata Y."/>
            <person name="Takeuchi M."/>
            <person name="Kobayashi T."/>
            <person name="Koike H."/>
            <person name="Abe K."/>
            <person name="Asai K."/>
            <person name="Arita M."/>
            <person name="Fujita N."/>
            <person name="Fukuda K."/>
            <person name="Higa K."/>
            <person name="Horikawa H."/>
            <person name="Ishikawa T."/>
            <person name="Jinno K."/>
            <person name="Kato Y."/>
            <person name="Kirimura K."/>
            <person name="Mizutani O."/>
            <person name="Nakasone K."/>
            <person name="Sano M."/>
            <person name="Shiraishi Y."/>
            <person name="Tsukahara M."/>
            <person name="Gomi K."/>
        </authorList>
    </citation>
    <scope>NUCLEOTIDE SEQUENCE [LARGE SCALE GENOMIC DNA]</scope>
    <source>
        <strain evidence="2 3">RIB 2604</strain>
    </source>
</reference>
<proteinExistence type="predicted"/>
<feature type="transmembrane region" description="Helical" evidence="1">
    <location>
        <begin position="82"/>
        <end position="101"/>
    </location>
</feature>
<dbReference type="EMBL" id="BCWF01000032">
    <property type="protein sequence ID" value="GAT30115.1"/>
    <property type="molecule type" value="Genomic_DNA"/>
</dbReference>
<keyword evidence="1" id="KW-0472">Membrane</keyword>
<reference evidence="3" key="2">
    <citation type="submission" date="2016-02" db="EMBL/GenBank/DDBJ databases">
        <title>Genome sequencing of Aspergillus luchuensis NBRC 4314.</title>
        <authorList>
            <person name="Yamada O."/>
        </authorList>
    </citation>
    <scope>NUCLEOTIDE SEQUENCE [LARGE SCALE GENOMIC DNA]</scope>
    <source>
        <strain evidence="3">RIB 2604</strain>
    </source>
</reference>
<sequence>MALQKPQHEHTVAVTPVTPAPLQSLGGTQWTAEPAYRTIAGTKPWALGIVGWFQGSAFLFTTGILHYQWARNPRALQEPTNKAIAIILNAALWASSAWYFKHGINENGWAVGAAAAWQAWSVVRAWLKY</sequence>
<keyword evidence="1" id="KW-1133">Transmembrane helix</keyword>
<feature type="transmembrane region" description="Helical" evidence="1">
    <location>
        <begin position="45"/>
        <end position="70"/>
    </location>
</feature>
<organism evidence="2 3">
    <name type="scientific">Aspergillus kawachii</name>
    <name type="common">White koji mold</name>
    <name type="synonym">Aspergillus awamori var. kawachi</name>
    <dbReference type="NCBI Taxonomy" id="1069201"/>
    <lineage>
        <taxon>Eukaryota</taxon>
        <taxon>Fungi</taxon>
        <taxon>Dikarya</taxon>
        <taxon>Ascomycota</taxon>
        <taxon>Pezizomycotina</taxon>
        <taxon>Eurotiomycetes</taxon>
        <taxon>Eurotiomycetidae</taxon>
        <taxon>Eurotiales</taxon>
        <taxon>Aspergillaceae</taxon>
        <taxon>Aspergillus</taxon>
        <taxon>Aspergillus subgen. Circumdati</taxon>
    </lineage>
</organism>
<keyword evidence="1" id="KW-0812">Transmembrane</keyword>
<evidence type="ECO:0000256" key="1">
    <source>
        <dbReference type="SAM" id="Phobius"/>
    </source>
</evidence>
<dbReference type="VEuPathDB" id="FungiDB:ASPFODRAFT_208312"/>
<dbReference type="AlphaFoldDB" id="A0A146FXE0"/>
<evidence type="ECO:0000313" key="2">
    <source>
        <dbReference type="EMBL" id="GAT30115.1"/>
    </source>
</evidence>
<protein>
    <submittedName>
        <fullName evidence="2">Similar to An12g06000</fullName>
    </submittedName>
</protein>
<dbReference type="Proteomes" id="UP000075230">
    <property type="component" value="Unassembled WGS sequence"/>
</dbReference>
<name>A0A146FXE0_ASPKA</name>
<comment type="caution">
    <text evidence="2">The sequence shown here is derived from an EMBL/GenBank/DDBJ whole genome shotgun (WGS) entry which is preliminary data.</text>
</comment>
<evidence type="ECO:0000313" key="3">
    <source>
        <dbReference type="Proteomes" id="UP000075230"/>
    </source>
</evidence>
<accession>A0A146FXE0</accession>
<gene>
    <name evidence="2" type="ORF">RIB2604_03300870</name>
</gene>